<proteinExistence type="predicted"/>
<keyword evidence="2" id="KW-0539">Nucleus</keyword>
<accession>A0A9Q9AJ35</accession>
<evidence type="ECO:0000259" key="4">
    <source>
        <dbReference type="PROSITE" id="PS50048"/>
    </source>
</evidence>
<dbReference type="GO" id="GO:0000976">
    <property type="term" value="F:transcription cis-regulatory region binding"/>
    <property type="evidence" value="ECO:0007669"/>
    <property type="project" value="TreeGrafter"/>
</dbReference>
<dbReference type="GO" id="GO:0008270">
    <property type="term" value="F:zinc ion binding"/>
    <property type="evidence" value="ECO:0007669"/>
    <property type="project" value="InterPro"/>
</dbReference>
<dbReference type="PROSITE" id="PS50048">
    <property type="entry name" value="ZN2_CY6_FUNGAL_2"/>
    <property type="match status" value="1"/>
</dbReference>
<dbReference type="CDD" id="cd00067">
    <property type="entry name" value="GAL4"/>
    <property type="match status" value="1"/>
</dbReference>
<dbReference type="GO" id="GO:0000981">
    <property type="term" value="F:DNA-binding transcription factor activity, RNA polymerase II-specific"/>
    <property type="evidence" value="ECO:0007669"/>
    <property type="project" value="InterPro"/>
</dbReference>
<dbReference type="SMART" id="SM00066">
    <property type="entry name" value="GAL4"/>
    <property type="match status" value="1"/>
</dbReference>
<dbReference type="PANTHER" id="PTHR37534">
    <property type="entry name" value="TRANSCRIPTIONAL ACTIVATOR PROTEIN UGA3"/>
    <property type="match status" value="1"/>
</dbReference>
<dbReference type="GO" id="GO:0045944">
    <property type="term" value="P:positive regulation of transcription by RNA polymerase II"/>
    <property type="evidence" value="ECO:0007669"/>
    <property type="project" value="TreeGrafter"/>
</dbReference>
<dbReference type="Proteomes" id="UP001056384">
    <property type="component" value="Chromosome 2"/>
</dbReference>
<keyword evidence="5" id="KW-0238">DNA-binding</keyword>
<dbReference type="Pfam" id="PF11951">
    <property type="entry name" value="Fungal_trans_2"/>
    <property type="match status" value="1"/>
</dbReference>
<feature type="compositionally biased region" description="Basic residues" evidence="3">
    <location>
        <begin position="22"/>
        <end position="37"/>
    </location>
</feature>
<dbReference type="InterPro" id="IPR001138">
    <property type="entry name" value="Zn2Cys6_DnaBD"/>
</dbReference>
<evidence type="ECO:0000313" key="6">
    <source>
        <dbReference type="Proteomes" id="UP001056384"/>
    </source>
</evidence>
<dbReference type="Pfam" id="PF00172">
    <property type="entry name" value="Zn_clus"/>
    <property type="match status" value="1"/>
</dbReference>
<dbReference type="AlphaFoldDB" id="A0A9Q9AJ35"/>
<evidence type="ECO:0000256" key="3">
    <source>
        <dbReference type="SAM" id="MobiDB-lite"/>
    </source>
</evidence>
<gene>
    <name evidence="5" type="ORF">Slin15195_G035760</name>
</gene>
<feature type="region of interest" description="Disordered" evidence="3">
    <location>
        <begin position="1"/>
        <end position="38"/>
    </location>
</feature>
<evidence type="ECO:0000256" key="2">
    <source>
        <dbReference type="ARBA" id="ARBA00023242"/>
    </source>
</evidence>
<dbReference type="InterPro" id="IPR021858">
    <property type="entry name" value="Fun_TF"/>
</dbReference>
<dbReference type="PANTHER" id="PTHR37534:SF3">
    <property type="entry name" value="ZN(II)2CYS6 TRANSCRIPTION FACTOR (EUROFUNG)"/>
    <property type="match status" value="1"/>
</dbReference>
<dbReference type="EMBL" id="CP099419">
    <property type="protein sequence ID" value="USW50257.1"/>
    <property type="molecule type" value="Genomic_DNA"/>
</dbReference>
<organism evidence="5 6">
    <name type="scientific">Septoria linicola</name>
    <dbReference type="NCBI Taxonomy" id="215465"/>
    <lineage>
        <taxon>Eukaryota</taxon>
        <taxon>Fungi</taxon>
        <taxon>Dikarya</taxon>
        <taxon>Ascomycota</taxon>
        <taxon>Pezizomycotina</taxon>
        <taxon>Dothideomycetes</taxon>
        <taxon>Dothideomycetidae</taxon>
        <taxon>Mycosphaerellales</taxon>
        <taxon>Mycosphaerellaceae</taxon>
        <taxon>Septoria</taxon>
    </lineage>
</organism>
<dbReference type="InterPro" id="IPR036864">
    <property type="entry name" value="Zn2-C6_fun-type_DNA-bd_sf"/>
</dbReference>
<sequence>MSPAIASEERTETAQHTSPVKPRVRKRVRKPRGKGLRTRTGCTACRSRHVKCSEDKPVCNGCKKTHRTCVYTLESSVARTSLDVSEQGGVGIAVEDELPEPVQTQVCSELNTFQNDISPMIRGTDDAITLEAEAEGAAARRPMTWSGATIQQDSQTDSIFGASPDSAWSGGVPYSAEAASLRWFGLLATDAPRDFDVSFSPTILHTQSQKGSGLSCDESSSTGTPITQPTGRTNAVEAGSDTYVSQDEVFLRDEELPLFQHFVKSLSSWIDLTDPGRSFSTLVPSMALRNTGLMNAILALAARHLSLTTTTAYTREIHCSDRTLAADYYDKTLRYLQRVMKVVSYLRSDELLATVLIISTYEMIDGSGSGWERHLKGVFWIQRSQLIHGESQGLKKWIWWAWLRQDIWAAFRERRKILSFYTLTRACADLDFAELVNRAVFLLGQCINYASDVEVEAGRANVPGRLQKGENLWTSLEEWANHFAPHDRRLPTARQENVPFASTWVNPSAASIALQVHHFSRLILLEHVPAIDGLKELSRRVPIVQTSVEMICGIASCTTEAAAIIVSTQCLFAAGMHTHDLGKQEFILDLLYSHQAKTGWPHYDLGAELRGTWASG</sequence>
<protein>
    <submittedName>
        <fullName evidence="5">Zn(2)-C6 fungal-type DNA-binding domain, fungal transcription factor</fullName>
    </submittedName>
</protein>
<dbReference type="OrthoDB" id="5319341at2759"/>
<dbReference type="SUPFAM" id="SSF57701">
    <property type="entry name" value="Zn2/Cys6 DNA-binding domain"/>
    <property type="match status" value="1"/>
</dbReference>
<dbReference type="GO" id="GO:0005634">
    <property type="term" value="C:nucleus"/>
    <property type="evidence" value="ECO:0007669"/>
    <property type="project" value="UniProtKB-SubCell"/>
</dbReference>
<keyword evidence="6" id="KW-1185">Reference proteome</keyword>
<feature type="region of interest" description="Disordered" evidence="3">
    <location>
        <begin position="209"/>
        <end position="234"/>
    </location>
</feature>
<evidence type="ECO:0000256" key="1">
    <source>
        <dbReference type="ARBA" id="ARBA00004123"/>
    </source>
</evidence>
<feature type="domain" description="Zn(2)-C6 fungal-type" evidence="4">
    <location>
        <begin position="41"/>
        <end position="71"/>
    </location>
</feature>
<dbReference type="PROSITE" id="PS00463">
    <property type="entry name" value="ZN2_CY6_FUNGAL_1"/>
    <property type="match status" value="1"/>
</dbReference>
<feature type="compositionally biased region" description="Polar residues" evidence="3">
    <location>
        <begin position="209"/>
        <end position="233"/>
    </location>
</feature>
<dbReference type="Gene3D" id="4.10.240.10">
    <property type="entry name" value="Zn(2)-C6 fungal-type DNA-binding domain"/>
    <property type="match status" value="1"/>
</dbReference>
<comment type="subcellular location">
    <subcellularLocation>
        <location evidence="1">Nucleus</location>
    </subcellularLocation>
</comment>
<name>A0A9Q9AJ35_9PEZI</name>
<reference evidence="5" key="1">
    <citation type="submission" date="2022-06" db="EMBL/GenBank/DDBJ databases">
        <title>Complete genome sequences of two strains of the flax pathogen Septoria linicola.</title>
        <authorList>
            <person name="Lapalu N."/>
            <person name="Simon A."/>
            <person name="Demenou B."/>
            <person name="Paumier D."/>
            <person name="Guillot M.-P."/>
            <person name="Gout L."/>
            <person name="Valade R."/>
        </authorList>
    </citation>
    <scope>NUCLEOTIDE SEQUENCE</scope>
    <source>
        <strain evidence="5">SE15195</strain>
    </source>
</reference>
<evidence type="ECO:0000313" key="5">
    <source>
        <dbReference type="EMBL" id="USW50257.1"/>
    </source>
</evidence>